<reference evidence="1" key="1">
    <citation type="submission" date="2013-07" db="EMBL/GenBank/DDBJ databases">
        <title>The genome of an arbuscular mycorrhizal fungus provides insights into the evolution of the oldest plant symbiosis.</title>
        <authorList>
            <consortium name="DOE Joint Genome Institute"/>
            <person name="Tisserant E."/>
            <person name="Malbreil M."/>
            <person name="Kuo A."/>
            <person name="Kohler A."/>
            <person name="Symeonidi A."/>
            <person name="Balestrini R."/>
            <person name="Charron P."/>
            <person name="Duensing N."/>
            <person name="Frei-dit-Frey N."/>
            <person name="Gianinazzi-Pearson V."/>
            <person name="Gilbert B."/>
            <person name="Handa Y."/>
            <person name="Hijri M."/>
            <person name="Kaul R."/>
            <person name="Kawaguchi M."/>
            <person name="Krajinski F."/>
            <person name="Lammers P."/>
            <person name="Lapierre D."/>
            <person name="Masclaux F.G."/>
            <person name="Murat C."/>
            <person name="Morin E."/>
            <person name="Ndikumana S."/>
            <person name="Pagni M."/>
            <person name="Petitpierre D."/>
            <person name="Requena N."/>
            <person name="Rosikiewicz P."/>
            <person name="Riley R."/>
            <person name="Saito K."/>
            <person name="San Clemente H."/>
            <person name="Shapiro H."/>
            <person name="van Tuinen D."/>
            <person name="Becard G."/>
            <person name="Bonfante P."/>
            <person name="Paszkowski U."/>
            <person name="Shachar-Hill Y."/>
            <person name="Young J.P."/>
            <person name="Sanders I.R."/>
            <person name="Henrissat B."/>
            <person name="Rensing S.A."/>
            <person name="Grigoriev I.V."/>
            <person name="Corradi N."/>
            <person name="Roux C."/>
            <person name="Martin F."/>
        </authorList>
    </citation>
    <scope>NUCLEOTIDE SEQUENCE</scope>
    <source>
        <strain evidence="1">DAOM 197198</strain>
    </source>
</reference>
<proteinExistence type="predicted"/>
<sequence>MYAVGLNIHGSKNDMVYKEIDKLITEFEDENLDELDDSTKIIDNYNSYQQ</sequence>
<name>U9U2F2_RHIID</name>
<protein>
    <submittedName>
        <fullName evidence="1">Uncharacterized protein</fullName>
    </submittedName>
</protein>
<dbReference type="EMBL" id="KI283486">
    <property type="protein sequence ID" value="ESA13872.1"/>
    <property type="molecule type" value="Genomic_DNA"/>
</dbReference>
<gene>
    <name evidence="1" type="ORF">GLOINDRAFT_25576</name>
</gene>
<dbReference type="AlphaFoldDB" id="U9U2F2"/>
<organism evidence="1">
    <name type="scientific">Rhizophagus irregularis (strain DAOM 181602 / DAOM 197198 / MUCL 43194)</name>
    <name type="common">Arbuscular mycorrhizal fungus</name>
    <name type="synonym">Glomus intraradices</name>
    <dbReference type="NCBI Taxonomy" id="747089"/>
    <lineage>
        <taxon>Eukaryota</taxon>
        <taxon>Fungi</taxon>
        <taxon>Fungi incertae sedis</taxon>
        <taxon>Mucoromycota</taxon>
        <taxon>Glomeromycotina</taxon>
        <taxon>Glomeromycetes</taxon>
        <taxon>Glomerales</taxon>
        <taxon>Glomeraceae</taxon>
        <taxon>Rhizophagus</taxon>
    </lineage>
</organism>
<evidence type="ECO:0000313" key="1">
    <source>
        <dbReference type="EMBL" id="ESA13872.1"/>
    </source>
</evidence>
<dbReference type="HOGENOM" id="CLU_3125737_0_0_1"/>
<accession>U9U2F2</accession>